<feature type="transmembrane region" description="Helical" evidence="1">
    <location>
        <begin position="107"/>
        <end position="127"/>
    </location>
</feature>
<reference evidence="3" key="1">
    <citation type="submission" date="2015-08" db="EMBL/GenBank/DDBJ databases">
        <title>Genome sequence of the strict anaerobe Clostridium homopropionicum LuHBu1 (DSM 5847T).</title>
        <authorList>
            <person name="Poehlein A."/>
            <person name="Beck M."/>
            <person name="Schiel-Bengelsdorf B."/>
            <person name="Bengelsdorf F.R."/>
            <person name="Daniel R."/>
            <person name="Duerre P."/>
        </authorList>
    </citation>
    <scope>NUCLEOTIDE SEQUENCE [LARGE SCALE GENOMIC DNA]</scope>
    <source>
        <strain evidence="3">DSM 5847</strain>
    </source>
</reference>
<feature type="transmembrane region" description="Helical" evidence="1">
    <location>
        <begin position="41"/>
        <end position="61"/>
    </location>
</feature>
<evidence type="ECO:0000313" key="3">
    <source>
        <dbReference type="Proteomes" id="UP000037043"/>
    </source>
</evidence>
<dbReference type="RefSeq" id="WP_052222297.1">
    <property type="nucleotide sequence ID" value="NZ_LHUR01000033.1"/>
</dbReference>
<name>A0A0L6Z735_9CLOT</name>
<comment type="caution">
    <text evidence="2">The sequence shown here is derived from an EMBL/GenBank/DDBJ whole genome shotgun (WGS) entry which is preliminary data.</text>
</comment>
<keyword evidence="1" id="KW-0812">Transmembrane</keyword>
<feature type="transmembrane region" description="Helical" evidence="1">
    <location>
        <begin position="67"/>
        <end position="86"/>
    </location>
</feature>
<dbReference type="EMBL" id="LHUR01000033">
    <property type="protein sequence ID" value="KOA18772.1"/>
    <property type="molecule type" value="Genomic_DNA"/>
</dbReference>
<dbReference type="AlphaFoldDB" id="A0A0L6Z735"/>
<dbReference type="InterPro" id="IPR019074">
    <property type="entry name" value="YabQ"/>
</dbReference>
<keyword evidence="1" id="KW-0472">Membrane</keyword>
<evidence type="ECO:0000313" key="2">
    <source>
        <dbReference type="EMBL" id="KOA18772.1"/>
    </source>
</evidence>
<dbReference type="STRING" id="36844.SAMN04488501_11646"/>
<proteinExistence type="predicted"/>
<dbReference type="PATRIC" id="fig|1121318.3.peg.2827"/>
<dbReference type="Proteomes" id="UP000037043">
    <property type="component" value="Unassembled WGS sequence"/>
</dbReference>
<feature type="transmembrane region" description="Helical" evidence="1">
    <location>
        <begin position="12"/>
        <end position="29"/>
    </location>
</feature>
<accession>A0A0L6Z735</accession>
<keyword evidence="3" id="KW-1185">Reference proteome</keyword>
<dbReference type="NCBIfam" id="TIGR02893">
    <property type="entry name" value="spore_yabQ"/>
    <property type="match status" value="1"/>
</dbReference>
<protein>
    <submittedName>
        <fullName evidence="2">Spore cortex protein YabQ</fullName>
    </submittedName>
</protein>
<dbReference type="Pfam" id="PF09578">
    <property type="entry name" value="Spore_YabQ"/>
    <property type="match status" value="1"/>
</dbReference>
<gene>
    <name evidence="2" type="ORF">CLHOM_28190</name>
</gene>
<sequence>MIISLQNQFNLIIHSILAGIITGVLFDIYRIIRGFENPNRIITFIEDILFWFFAGILVFIFLVYTTYVYVGVYLYLYIALGLYIYLKVFSRYFIRIQHNVFKVSFSLVRITINILLYPIELIFYRIIDKNK</sequence>
<evidence type="ECO:0000256" key="1">
    <source>
        <dbReference type="SAM" id="Phobius"/>
    </source>
</evidence>
<organism evidence="2 3">
    <name type="scientific">Clostridium homopropionicum DSM 5847</name>
    <dbReference type="NCBI Taxonomy" id="1121318"/>
    <lineage>
        <taxon>Bacteria</taxon>
        <taxon>Bacillati</taxon>
        <taxon>Bacillota</taxon>
        <taxon>Clostridia</taxon>
        <taxon>Eubacteriales</taxon>
        <taxon>Clostridiaceae</taxon>
        <taxon>Clostridium</taxon>
    </lineage>
</organism>
<keyword evidence="1" id="KW-1133">Transmembrane helix</keyword>